<feature type="region of interest" description="Disordered" evidence="1">
    <location>
        <begin position="66"/>
        <end position="85"/>
    </location>
</feature>
<dbReference type="Proteomes" id="UP000314294">
    <property type="component" value="Unassembled WGS sequence"/>
</dbReference>
<name>A0A4Z2J1D7_9TELE</name>
<sequence length="177" mass="19470">MLRSVKTRELEASENPLVIGAESRSARDLSLCIITVNGEIGNDLACVKSASMRKAREGTVNWRLEKKETNEEEEAREKDRAGKDEVWLAEAPVKPAAPPPLHHPALMLSSGVIGRAAWRDCIDNFPACKAQSIPRGAQQQVEAKSPDEVLIQPAEVQTTAHTCLLLSILLGARWERK</sequence>
<comment type="caution">
    <text evidence="2">The sequence shown here is derived from an EMBL/GenBank/DDBJ whole genome shotgun (WGS) entry which is preliminary data.</text>
</comment>
<proteinExistence type="predicted"/>
<dbReference type="AlphaFoldDB" id="A0A4Z2J1D7"/>
<reference evidence="2 3" key="1">
    <citation type="submission" date="2019-03" db="EMBL/GenBank/DDBJ databases">
        <title>First draft genome of Liparis tanakae, snailfish: a comprehensive survey of snailfish specific genes.</title>
        <authorList>
            <person name="Kim W."/>
            <person name="Song I."/>
            <person name="Jeong J.-H."/>
            <person name="Kim D."/>
            <person name="Kim S."/>
            <person name="Ryu S."/>
            <person name="Song J.Y."/>
            <person name="Lee S.K."/>
        </authorList>
    </citation>
    <scope>NUCLEOTIDE SEQUENCE [LARGE SCALE GENOMIC DNA]</scope>
    <source>
        <tissue evidence="2">Muscle</tissue>
    </source>
</reference>
<accession>A0A4Z2J1D7</accession>
<keyword evidence="3" id="KW-1185">Reference proteome</keyword>
<gene>
    <name evidence="2" type="ORF">EYF80_005645</name>
</gene>
<protein>
    <submittedName>
        <fullName evidence="2">Uncharacterized protein</fullName>
    </submittedName>
</protein>
<evidence type="ECO:0000313" key="2">
    <source>
        <dbReference type="EMBL" id="TNN84039.1"/>
    </source>
</evidence>
<organism evidence="2 3">
    <name type="scientific">Liparis tanakae</name>
    <name type="common">Tanaka's snailfish</name>
    <dbReference type="NCBI Taxonomy" id="230148"/>
    <lineage>
        <taxon>Eukaryota</taxon>
        <taxon>Metazoa</taxon>
        <taxon>Chordata</taxon>
        <taxon>Craniata</taxon>
        <taxon>Vertebrata</taxon>
        <taxon>Euteleostomi</taxon>
        <taxon>Actinopterygii</taxon>
        <taxon>Neopterygii</taxon>
        <taxon>Teleostei</taxon>
        <taxon>Neoteleostei</taxon>
        <taxon>Acanthomorphata</taxon>
        <taxon>Eupercaria</taxon>
        <taxon>Perciformes</taxon>
        <taxon>Cottioidei</taxon>
        <taxon>Cottales</taxon>
        <taxon>Liparidae</taxon>
        <taxon>Liparis</taxon>
    </lineage>
</organism>
<evidence type="ECO:0000313" key="3">
    <source>
        <dbReference type="Proteomes" id="UP000314294"/>
    </source>
</evidence>
<dbReference type="EMBL" id="SRLO01000029">
    <property type="protein sequence ID" value="TNN84039.1"/>
    <property type="molecule type" value="Genomic_DNA"/>
</dbReference>
<evidence type="ECO:0000256" key="1">
    <source>
        <dbReference type="SAM" id="MobiDB-lite"/>
    </source>
</evidence>